<dbReference type="EMBL" id="KE747834">
    <property type="protein sequence ID" value="RMZ72854.1"/>
    <property type="molecule type" value="Genomic_DNA"/>
</dbReference>
<dbReference type="PANTHER" id="PTHR48229">
    <property type="entry name" value="CAIB/BAIF FAMILY ENZYME (AFU_ORTHOLOGUE AFUA_1G05360)-RELATED"/>
    <property type="match status" value="1"/>
</dbReference>
<sequence>MSEWELEPSSYLGLAASGFPNYFMYLGPNCPIANGPVIFSIELQTEYMLRFLNRWQKEDVHSFDARKDVVDDFMHQKDVFMDRTVWTGDCLSWYKNPQSGRITAVWPGSILHYMETLATPRYDDFSVGYNGSRFAYLGNDFSQTELNPNVDRAYYIRERDDGSSLFRNLMGNVNVSEPMDVKAENGQGRTLLMSSDKSYSVPEATQRVLVQGIFQNPRLKHNIPEGAAEIAAKNVKFLGNSQPSVPINWRFAESVGALKGYEASVLSLLIQRKYKVDVGEIRIDTDHASLFFMSPLVAQIIGEDGTLEQFRPVDPKNYKIIPNTDKHDTGGLYRGLATNIYKTRDGRYFHLYGSLNSDTTLKALGLPVQDPSITEFDAAVARIQGKVEQFDSADIDHLMNEKHKQAGCIPLTKEEYFTSESGKANYNAGFYETVKAHEELPPAWWPEQESKPASVLRPLAGLKVVDLSRVIAAPTISRSLAEMGASVMRVIGPDLPDLSAVHHDMNWGKWNSHLDLKKAEDKTKLWALISEADVVIDGYRPGVMEKHGFGRDAVFEAIRGRGRGIIYVRENCYGWHGPWKHRSGWQQISDACCGISMGFGRAMGLEEPVTPIFPNADFCFVTSTGIIGCVGVLHALIQRAEQGGSFGVDTALNYYSAWLAESVGEYPAEVWADLWKRHDKPVFRHCENMQKMFPRVLPAMFQKDDKTVFQPQFFEVRKHKPQEPRLSFRNRFYNLSTRLLTCALTLEREEMASTRLPGQLTSMWKL</sequence>
<keyword evidence="3" id="KW-1185">Reference proteome</keyword>
<gene>
    <name evidence="2" type="ORF">GMOD_00009906</name>
</gene>
<evidence type="ECO:0000313" key="2">
    <source>
        <dbReference type="EMBL" id="RMZ72854.1"/>
    </source>
</evidence>
<dbReference type="PANTHER" id="PTHR48229:SF2">
    <property type="entry name" value="CAIB_BAIF FAMILY PROTEIN"/>
    <property type="match status" value="1"/>
</dbReference>
<dbReference type="OrthoDB" id="2308815at2759"/>
<evidence type="ECO:0000313" key="3">
    <source>
        <dbReference type="Proteomes" id="UP000265663"/>
    </source>
</evidence>
<evidence type="ECO:0000256" key="1">
    <source>
        <dbReference type="ARBA" id="ARBA00008383"/>
    </source>
</evidence>
<dbReference type="SUPFAM" id="SSF89796">
    <property type="entry name" value="CoA-transferase family III (CaiB/BaiF)"/>
    <property type="match status" value="2"/>
</dbReference>
<dbReference type="AlphaFoldDB" id="A0A3M7MER4"/>
<dbReference type="Proteomes" id="UP000265663">
    <property type="component" value="Unassembled WGS sequence"/>
</dbReference>
<dbReference type="InterPro" id="IPR052985">
    <property type="entry name" value="CoA-trans_III_biosynth/detox"/>
</dbReference>
<dbReference type="Gene3D" id="3.40.50.10540">
    <property type="entry name" value="Crotonobetainyl-coa:carnitine coa-transferase, domain 1"/>
    <property type="match status" value="1"/>
</dbReference>
<dbReference type="InterPro" id="IPR036188">
    <property type="entry name" value="FAD/NAD-bd_sf"/>
</dbReference>
<accession>A0A3M7MER4</accession>
<proteinExistence type="inferred from homology"/>
<comment type="similarity">
    <text evidence="1">Belongs to the CoA-transferase III family.</text>
</comment>
<organism evidence="2 3">
    <name type="scientific">Pyrenophora seminiperda CCB06</name>
    <dbReference type="NCBI Taxonomy" id="1302712"/>
    <lineage>
        <taxon>Eukaryota</taxon>
        <taxon>Fungi</taxon>
        <taxon>Dikarya</taxon>
        <taxon>Ascomycota</taxon>
        <taxon>Pezizomycotina</taxon>
        <taxon>Dothideomycetes</taxon>
        <taxon>Pleosporomycetidae</taxon>
        <taxon>Pleosporales</taxon>
        <taxon>Pleosporineae</taxon>
        <taxon>Pleosporaceae</taxon>
        <taxon>Pyrenophora</taxon>
    </lineage>
</organism>
<dbReference type="Gene3D" id="3.50.50.60">
    <property type="entry name" value="FAD/NAD(P)-binding domain"/>
    <property type="match status" value="1"/>
</dbReference>
<dbReference type="Pfam" id="PF02515">
    <property type="entry name" value="CoA_transf_3"/>
    <property type="match status" value="1"/>
</dbReference>
<dbReference type="GO" id="GO:0003824">
    <property type="term" value="F:catalytic activity"/>
    <property type="evidence" value="ECO:0007669"/>
    <property type="project" value="InterPro"/>
</dbReference>
<reference evidence="2 3" key="1">
    <citation type="journal article" date="2014" name="PLoS ONE">
        <title>De novo Genome Assembly of the Fungal Plant Pathogen Pyrenophora semeniperda.</title>
        <authorList>
            <person name="Soliai M.M."/>
            <person name="Meyer S.E."/>
            <person name="Udall J.A."/>
            <person name="Elzinga D.E."/>
            <person name="Hermansen R.A."/>
            <person name="Bodily P.M."/>
            <person name="Hart A.A."/>
            <person name="Coleman C.E."/>
        </authorList>
    </citation>
    <scope>NUCLEOTIDE SEQUENCE [LARGE SCALE GENOMIC DNA]</scope>
    <source>
        <strain evidence="2 3">CCB06</strain>
        <tissue evidence="2">Mycelium</tissue>
    </source>
</reference>
<protein>
    <submittedName>
        <fullName evidence="2">Alpha methylacyl-racemase</fullName>
    </submittedName>
</protein>
<dbReference type="InterPro" id="IPR023606">
    <property type="entry name" value="CoA-Trfase_III_dom_1_sf"/>
</dbReference>
<dbReference type="InterPro" id="IPR003673">
    <property type="entry name" value="CoA-Trfase_fam_III"/>
</dbReference>
<name>A0A3M7MER4_9PLEO</name>